<dbReference type="InterPro" id="IPR003959">
    <property type="entry name" value="ATPase_AAA_core"/>
</dbReference>
<evidence type="ECO:0000313" key="4">
    <source>
        <dbReference type="Proteomes" id="UP000241587"/>
    </source>
</evidence>
<organism evidence="3 4">
    <name type="scientific">Fusarium culmorum</name>
    <dbReference type="NCBI Taxonomy" id="5516"/>
    <lineage>
        <taxon>Eukaryota</taxon>
        <taxon>Fungi</taxon>
        <taxon>Dikarya</taxon>
        <taxon>Ascomycota</taxon>
        <taxon>Pezizomycotina</taxon>
        <taxon>Sordariomycetes</taxon>
        <taxon>Hypocreomycetidae</taxon>
        <taxon>Hypocreales</taxon>
        <taxon>Nectriaceae</taxon>
        <taxon>Fusarium</taxon>
    </lineage>
</organism>
<dbReference type="Pfam" id="PF23232">
    <property type="entry name" value="AAA_lid_13"/>
    <property type="match status" value="1"/>
</dbReference>
<dbReference type="PANTHER" id="PTHR46411">
    <property type="entry name" value="FAMILY ATPASE, PUTATIVE-RELATED"/>
    <property type="match status" value="1"/>
</dbReference>
<feature type="compositionally biased region" description="Basic and acidic residues" evidence="1">
    <location>
        <begin position="122"/>
        <end position="134"/>
    </location>
</feature>
<dbReference type="InterPro" id="IPR003593">
    <property type="entry name" value="AAA+_ATPase"/>
</dbReference>
<dbReference type="PANTHER" id="PTHR46411:SF2">
    <property type="entry name" value="AAA+ ATPASE DOMAIN-CONTAINING PROTEIN"/>
    <property type="match status" value="1"/>
</dbReference>
<feature type="compositionally biased region" description="Polar residues" evidence="1">
    <location>
        <begin position="108"/>
        <end position="121"/>
    </location>
</feature>
<dbReference type="OrthoDB" id="10042665at2759"/>
<dbReference type="Gene3D" id="3.40.50.300">
    <property type="entry name" value="P-loop containing nucleotide triphosphate hydrolases"/>
    <property type="match status" value="1"/>
</dbReference>
<comment type="caution">
    <text evidence="3">The sequence shown here is derived from an EMBL/GenBank/DDBJ whole genome shotgun (WGS) entry which is preliminary data.</text>
</comment>
<protein>
    <recommendedName>
        <fullName evidence="2">AAA+ ATPase domain-containing protein</fullName>
    </recommendedName>
</protein>
<feature type="domain" description="AAA+ ATPase" evidence="2">
    <location>
        <begin position="661"/>
        <end position="788"/>
    </location>
</feature>
<gene>
    <name evidence="3" type="ORF">FCULG_00007085</name>
</gene>
<reference evidence="3 4" key="1">
    <citation type="submission" date="2018-02" db="EMBL/GenBank/DDBJ databases">
        <title>Fusarium culmorum secondary metabolites in fungal-bacterial-plant interactions.</title>
        <authorList>
            <person name="Schmidt R."/>
        </authorList>
    </citation>
    <scope>NUCLEOTIDE SEQUENCE [LARGE SCALE GENOMIC DNA]</scope>
    <source>
        <strain evidence="3 4">PV</strain>
    </source>
</reference>
<dbReference type="InterPro" id="IPR056599">
    <property type="entry name" value="AAA_lid_fung"/>
</dbReference>
<feature type="region of interest" description="Disordered" evidence="1">
    <location>
        <begin position="238"/>
        <end position="267"/>
    </location>
</feature>
<dbReference type="InterPro" id="IPR027417">
    <property type="entry name" value="P-loop_NTPase"/>
</dbReference>
<dbReference type="InterPro" id="IPR054289">
    <property type="entry name" value="DUF7025"/>
</dbReference>
<dbReference type="Pfam" id="PF00004">
    <property type="entry name" value="AAA"/>
    <property type="match status" value="1"/>
</dbReference>
<dbReference type="OMA" id="PHWVPAY"/>
<proteinExistence type="predicted"/>
<sequence>MTPPLNSHHVSSSESLSDSAPLVHNPNEDETASPAHNEGSMSLDKEAEASTGASGTISSTKLLIAAQVLEQEAKKLQSLVPNSPMENLDHRLNLAIGLLEEAQKELKQMNTTSQQDKTNSVIEDKTDNPTEGQQDKIACKVKQSSMEKWSLKSADHTHAIVAYYPSTSLIEIDHDGNKVAERVLDHQERPHRVRLVSESLIQEIDEITGINQDTEPPILYHEAIGERLAQLEAHLRLDDEGSDGTLGPDPQTAKRKEGRPETTAELPLQDASMRNYDGSMSSEMRKRWVERFYHLKLLQEFSDTHLASHHRTYSKIKSGDLEKIAFEDLCFLFTPGDIIYIKERGYEQLAKVYSLTGGQQRKGTWKKGYQRFSDSKEVKKPEGYVESWVRGSWSPLIVDYYTMESDGYYVGPKDHCKQIKHFSGERNITDLAIFPLRFHGKKDEIVERLTERGRRYCSSYGHKSYRGITCPEDDKTSPENVLGDMFVDIQDYYRVPERSSLFYDPGPAVKKPALGKLCAVEPDTGETEESTGGTLFHLFDAEVDRKASDDFMLSHQHEVECAQLDSNEVPQGILQLLPHWVPAYFFRSRKHHRVYVSGIQSIDKTDEARDSSFESLVIPDSHRNLLLGLVRNLVLDQESHSESEDDVNRSTQIDLVRGKGQGLIILLHGPPGSGKTSTAETLAAYTRRPLYPITCGDLGTIPDYVERSLAQHTTRAQRWGCILLLDEADVFLSRRDWRDTSRNGLVSVFLRQLEYYSGILFLTTNRVGVLDEAFKSRIHMSLAYPTIRLKQTLDIWKGILDRLEIDNRIKKIKVKFDRSALLAWAERHYKTHETMNTTWNGRQIRNAFQLAISLGHYDRDRQLLATNLTNTQAIASGEKRWTSVRLTTAIFNNIAKKARDFEDYLQATRGDDIEIAKTLSLRHDDEKDELAESLMAQKDYKRQSGGLLTPRPTNRDKGSSRNSSSYESRRPRASRKEESPAGRRRQKGSQSMREEHSNDESGVEEGVEMISLTRFLPMMTSLYLSTTWVT</sequence>
<feature type="compositionally biased region" description="Basic and acidic residues" evidence="1">
    <location>
        <begin position="252"/>
        <end position="262"/>
    </location>
</feature>
<evidence type="ECO:0000259" key="2">
    <source>
        <dbReference type="SMART" id="SM00382"/>
    </source>
</evidence>
<dbReference type="Proteomes" id="UP000241587">
    <property type="component" value="Unassembled WGS sequence"/>
</dbReference>
<feature type="region of interest" description="Disordered" evidence="1">
    <location>
        <begin position="108"/>
        <end position="134"/>
    </location>
</feature>
<accession>A0A2T4GTY7</accession>
<dbReference type="Pfam" id="PF22942">
    <property type="entry name" value="DUF7025"/>
    <property type="match status" value="1"/>
</dbReference>
<dbReference type="GO" id="GO:0016887">
    <property type="term" value="F:ATP hydrolysis activity"/>
    <property type="evidence" value="ECO:0007669"/>
    <property type="project" value="InterPro"/>
</dbReference>
<feature type="region of interest" description="Disordered" evidence="1">
    <location>
        <begin position="939"/>
        <end position="1005"/>
    </location>
</feature>
<keyword evidence="4" id="KW-1185">Reference proteome</keyword>
<dbReference type="SUPFAM" id="SSF52540">
    <property type="entry name" value="P-loop containing nucleoside triphosphate hydrolases"/>
    <property type="match status" value="1"/>
</dbReference>
<feature type="compositionally biased region" description="Low complexity" evidence="1">
    <location>
        <begin position="7"/>
        <end position="19"/>
    </location>
</feature>
<feature type="region of interest" description="Disordered" evidence="1">
    <location>
        <begin position="1"/>
        <end position="55"/>
    </location>
</feature>
<dbReference type="EMBL" id="PVEM01000006">
    <property type="protein sequence ID" value="PTD07028.1"/>
    <property type="molecule type" value="Genomic_DNA"/>
</dbReference>
<dbReference type="AlphaFoldDB" id="A0A2T4GTY7"/>
<feature type="compositionally biased region" description="Basic and acidic residues" evidence="1">
    <location>
        <begin position="967"/>
        <end position="981"/>
    </location>
</feature>
<name>A0A2T4GTY7_FUSCU</name>
<dbReference type="GO" id="GO:0005524">
    <property type="term" value="F:ATP binding"/>
    <property type="evidence" value="ECO:0007669"/>
    <property type="project" value="InterPro"/>
</dbReference>
<dbReference type="SMART" id="SM00382">
    <property type="entry name" value="AAA"/>
    <property type="match status" value="1"/>
</dbReference>
<dbReference type="CDD" id="cd19481">
    <property type="entry name" value="RecA-like_protease"/>
    <property type="match status" value="1"/>
</dbReference>
<evidence type="ECO:0000256" key="1">
    <source>
        <dbReference type="SAM" id="MobiDB-lite"/>
    </source>
</evidence>
<evidence type="ECO:0000313" key="3">
    <source>
        <dbReference type="EMBL" id="PTD07028.1"/>
    </source>
</evidence>